<dbReference type="WBParaSite" id="jg8387">
    <property type="protein sequence ID" value="jg8387"/>
    <property type="gene ID" value="jg8387"/>
</dbReference>
<protein>
    <submittedName>
        <fullName evidence="7">Major facilitator superfamily (MFS) profile domain-containing protein</fullName>
    </submittedName>
</protein>
<feature type="transmembrane region" description="Helical" evidence="5">
    <location>
        <begin position="67"/>
        <end position="90"/>
    </location>
</feature>
<evidence type="ECO:0000256" key="4">
    <source>
        <dbReference type="ARBA" id="ARBA00023136"/>
    </source>
</evidence>
<dbReference type="PANTHER" id="PTHR23507:SF1">
    <property type="entry name" value="FI18259P1-RELATED"/>
    <property type="match status" value="1"/>
</dbReference>
<accession>A0A915ES75</accession>
<proteinExistence type="predicted"/>
<dbReference type="GO" id="GO:0016020">
    <property type="term" value="C:membrane"/>
    <property type="evidence" value="ECO:0007669"/>
    <property type="project" value="UniProtKB-SubCell"/>
</dbReference>
<dbReference type="InterPro" id="IPR011701">
    <property type="entry name" value="MFS"/>
</dbReference>
<reference evidence="7" key="1">
    <citation type="submission" date="2022-11" db="UniProtKB">
        <authorList>
            <consortium name="WormBaseParasite"/>
        </authorList>
    </citation>
    <scope>IDENTIFICATION</scope>
</reference>
<evidence type="ECO:0000256" key="5">
    <source>
        <dbReference type="SAM" id="Phobius"/>
    </source>
</evidence>
<keyword evidence="4 5" id="KW-0472">Membrane</keyword>
<dbReference type="Pfam" id="PF07690">
    <property type="entry name" value="MFS_1"/>
    <property type="match status" value="1"/>
</dbReference>
<sequence>MSTACCSVICFRFFWCFTAVIGILFAYSVKANPTSVRSERVALLEGTIGLGATLGSLLSGYTRQQLGFTWVFIIITVMHVLCILYILFFVKDLPLDSLSEESGERS</sequence>
<feature type="transmembrane region" description="Helical" evidence="5">
    <location>
        <begin position="41"/>
        <end position="61"/>
    </location>
</feature>
<keyword evidence="3 5" id="KW-1133">Transmembrane helix</keyword>
<organism evidence="6 7">
    <name type="scientific">Ditylenchus dipsaci</name>
    <dbReference type="NCBI Taxonomy" id="166011"/>
    <lineage>
        <taxon>Eukaryota</taxon>
        <taxon>Metazoa</taxon>
        <taxon>Ecdysozoa</taxon>
        <taxon>Nematoda</taxon>
        <taxon>Chromadorea</taxon>
        <taxon>Rhabditida</taxon>
        <taxon>Tylenchina</taxon>
        <taxon>Tylenchomorpha</taxon>
        <taxon>Sphaerularioidea</taxon>
        <taxon>Anguinidae</taxon>
        <taxon>Anguininae</taxon>
        <taxon>Ditylenchus</taxon>
    </lineage>
</organism>
<keyword evidence="6" id="KW-1185">Reference proteome</keyword>
<dbReference type="Gene3D" id="1.20.1250.20">
    <property type="entry name" value="MFS general substrate transporter like domains"/>
    <property type="match status" value="1"/>
</dbReference>
<dbReference type="AlphaFoldDB" id="A0A915ES75"/>
<evidence type="ECO:0000256" key="3">
    <source>
        <dbReference type="ARBA" id="ARBA00022989"/>
    </source>
</evidence>
<evidence type="ECO:0000256" key="1">
    <source>
        <dbReference type="ARBA" id="ARBA00004141"/>
    </source>
</evidence>
<comment type="subcellular location">
    <subcellularLocation>
        <location evidence="1">Membrane</location>
        <topology evidence="1">Multi-pass membrane protein</topology>
    </subcellularLocation>
</comment>
<keyword evidence="2 5" id="KW-0812">Transmembrane</keyword>
<dbReference type="GO" id="GO:0022857">
    <property type="term" value="F:transmembrane transporter activity"/>
    <property type="evidence" value="ECO:0007669"/>
    <property type="project" value="InterPro"/>
</dbReference>
<name>A0A915ES75_9BILA</name>
<dbReference type="PANTHER" id="PTHR23507">
    <property type="entry name" value="ZGC:174356"/>
    <property type="match status" value="1"/>
</dbReference>
<dbReference type="Proteomes" id="UP000887574">
    <property type="component" value="Unplaced"/>
</dbReference>
<evidence type="ECO:0000256" key="2">
    <source>
        <dbReference type="ARBA" id="ARBA00022692"/>
    </source>
</evidence>
<feature type="transmembrane region" description="Helical" evidence="5">
    <location>
        <begin position="12"/>
        <end position="29"/>
    </location>
</feature>
<dbReference type="InterPro" id="IPR036259">
    <property type="entry name" value="MFS_trans_sf"/>
</dbReference>
<evidence type="ECO:0000313" key="7">
    <source>
        <dbReference type="WBParaSite" id="jg8387"/>
    </source>
</evidence>
<evidence type="ECO:0000313" key="6">
    <source>
        <dbReference type="Proteomes" id="UP000887574"/>
    </source>
</evidence>
<dbReference type="SUPFAM" id="SSF103473">
    <property type="entry name" value="MFS general substrate transporter"/>
    <property type="match status" value="1"/>
</dbReference>